<dbReference type="Pfam" id="PF23251">
    <property type="entry name" value="KH_PARP14_4"/>
    <property type="match status" value="1"/>
</dbReference>
<dbReference type="GO" id="GO:0005634">
    <property type="term" value="C:nucleus"/>
    <property type="evidence" value="ECO:0007669"/>
    <property type="project" value="UniProtKB-SubCell"/>
</dbReference>
<dbReference type="InterPro" id="IPR012317">
    <property type="entry name" value="Poly(ADP-ribose)pol_cat_dom"/>
</dbReference>
<dbReference type="GO" id="GO:0003950">
    <property type="term" value="F:NAD+ poly-ADP-ribosyltransferase activity"/>
    <property type="evidence" value="ECO:0007669"/>
    <property type="project" value="UniProtKB-UniRule"/>
</dbReference>
<dbReference type="GO" id="GO:0070212">
    <property type="term" value="P:protein poly-ADP-ribosylation"/>
    <property type="evidence" value="ECO:0007669"/>
    <property type="project" value="TreeGrafter"/>
</dbReference>
<dbReference type="PROSITE" id="PS51059">
    <property type="entry name" value="PARP_CATALYTIC"/>
    <property type="match status" value="1"/>
</dbReference>
<gene>
    <name evidence="12" type="primary">LOC116938599</name>
</gene>
<evidence type="ECO:0000256" key="8">
    <source>
        <dbReference type="SAM" id="MobiDB-lite"/>
    </source>
</evidence>
<feature type="domain" description="Macro" evidence="10">
    <location>
        <begin position="719"/>
        <end position="907"/>
    </location>
</feature>
<dbReference type="GO" id="GO:0010629">
    <property type="term" value="P:negative regulation of gene expression"/>
    <property type="evidence" value="ECO:0007669"/>
    <property type="project" value="TreeGrafter"/>
</dbReference>
<feature type="compositionally biased region" description="Pro residues" evidence="8">
    <location>
        <begin position="17"/>
        <end position="32"/>
    </location>
</feature>
<keyword evidence="3 7" id="KW-0808">Transferase</keyword>
<dbReference type="InterPro" id="IPR043472">
    <property type="entry name" value="Macro_dom-like"/>
</dbReference>
<dbReference type="Proteomes" id="UP001318040">
    <property type="component" value="Chromosome 4"/>
</dbReference>
<dbReference type="CDD" id="cd02907">
    <property type="entry name" value="Macro_Af1521_BAL-like"/>
    <property type="match status" value="1"/>
</dbReference>
<evidence type="ECO:0000256" key="5">
    <source>
        <dbReference type="ARBA" id="ARBA00023242"/>
    </source>
</evidence>
<comment type="similarity">
    <text evidence="6">Belongs to the ARTD/PARP family.</text>
</comment>
<dbReference type="GO" id="GO:0005737">
    <property type="term" value="C:cytoplasm"/>
    <property type="evidence" value="ECO:0007669"/>
    <property type="project" value="TreeGrafter"/>
</dbReference>
<dbReference type="GO" id="GO:1990404">
    <property type="term" value="F:NAD+-protein mono-ADP-ribosyltransferase activity"/>
    <property type="evidence" value="ECO:0007669"/>
    <property type="project" value="TreeGrafter"/>
</dbReference>
<feature type="domain" description="Macro" evidence="10">
    <location>
        <begin position="942"/>
        <end position="1117"/>
    </location>
</feature>
<evidence type="ECO:0000256" key="4">
    <source>
        <dbReference type="ARBA" id="ARBA00023027"/>
    </source>
</evidence>
<dbReference type="SUPFAM" id="SSF52949">
    <property type="entry name" value="Macro domain-like"/>
    <property type="match status" value="3"/>
</dbReference>
<dbReference type="EC" id="2.4.2.-" evidence="7"/>
<dbReference type="InterPro" id="IPR057046">
    <property type="entry name" value="PARP14_KH_4"/>
</dbReference>
<evidence type="ECO:0000256" key="1">
    <source>
        <dbReference type="ARBA" id="ARBA00004123"/>
    </source>
</evidence>
<organism evidence="11 12">
    <name type="scientific">Petromyzon marinus</name>
    <name type="common">Sea lamprey</name>
    <dbReference type="NCBI Taxonomy" id="7757"/>
    <lineage>
        <taxon>Eukaryota</taxon>
        <taxon>Metazoa</taxon>
        <taxon>Chordata</taxon>
        <taxon>Craniata</taxon>
        <taxon>Vertebrata</taxon>
        <taxon>Cyclostomata</taxon>
        <taxon>Hyperoartia</taxon>
        <taxon>Petromyzontiformes</taxon>
        <taxon>Petromyzontidae</taxon>
        <taxon>Petromyzon</taxon>
    </lineage>
</organism>
<dbReference type="SUPFAM" id="SSF56399">
    <property type="entry name" value="ADP-ribosylation"/>
    <property type="match status" value="1"/>
</dbReference>
<feature type="domain" description="PARP catalytic" evidence="9">
    <location>
        <begin position="1242"/>
        <end position="1446"/>
    </location>
</feature>
<keyword evidence="4 7" id="KW-0520">NAD</keyword>
<dbReference type="Gene3D" id="3.40.220.10">
    <property type="entry name" value="Leucine Aminopeptidase, subunit E, domain 1"/>
    <property type="match status" value="3"/>
</dbReference>
<dbReference type="RefSeq" id="XP_032801821.1">
    <property type="nucleotide sequence ID" value="XM_032945930.1"/>
</dbReference>
<feature type="region of interest" description="Disordered" evidence="8">
    <location>
        <begin position="1"/>
        <end position="80"/>
    </location>
</feature>
<reference evidence="12" key="1">
    <citation type="submission" date="2025-08" db="UniProtKB">
        <authorList>
            <consortium name="RefSeq"/>
        </authorList>
    </citation>
    <scope>IDENTIFICATION</scope>
    <source>
        <tissue evidence="12">Sperm</tissue>
    </source>
</reference>
<accession>A0AAJ7SLX7</accession>
<name>A0AAJ7SLX7_PETMA</name>
<evidence type="ECO:0000256" key="3">
    <source>
        <dbReference type="ARBA" id="ARBA00022679"/>
    </source>
</evidence>
<evidence type="ECO:0000259" key="10">
    <source>
        <dbReference type="PROSITE" id="PS51154"/>
    </source>
</evidence>
<evidence type="ECO:0000256" key="2">
    <source>
        <dbReference type="ARBA" id="ARBA00022676"/>
    </source>
</evidence>
<evidence type="ECO:0000256" key="7">
    <source>
        <dbReference type="RuleBase" id="RU362114"/>
    </source>
</evidence>
<feature type="compositionally biased region" description="Basic residues" evidence="8">
    <location>
        <begin position="1"/>
        <end position="14"/>
    </location>
</feature>
<dbReference type="SMART" id="SM00506">
    <property type="entry name" value="A1pp"/>
    <property type="match status" value="3"/>
</dbReference>
<dbReference type="PROSITE" id="PS51154">
    <property type="entry name" value="MACRO"/>
    <property type="match status" value="3"/>
</dbReference>
<evidence type="ECO:0000259" key="9">
    <source>
        <dbReference type="PROSITE" id="PS51059"/>
    </source>
</evidence>
<evidence type="ECO:0000256" key="6">
    <source>
        <dbReference type="ARBA" id="ARBA00024347"/>
    </source>
</evidence>
<keyword evidence="2 7" id="KW-0328">Glycosyltransferase</keyword>
<dbReference type="InterPro" id="IPR002589">
    <property type="entry name" value="Macro_dom"/>
</dbReference>
<dbReference type="InterPro" id="IPR052056">
    <property type="entry name" value="Mono-ARTD/PARP"/>
</dbReference>
<keyword evidence="5" id="KW-0539">Nucleus</keyword>
<dbReference type="KEGG" id="pmrn:116938599"/>
<dbReference type="PANTHER" id="PTHR14453:SF102">
    <property type="entry name" value="PROTEIN MONO-ADP-RIBOSYLTRANSFERASE PARP14-LIKE"/>
    <property type="match status" value="1"/>
</dbReference>
<proteinExistence type="inferred from homology"/>
<sequence>MAARGRERRRRRRSPSPLLPPSPLPPPPPPPGVTRDSSCSNFASPAMEESGTTLLKRRRDEQGPSARKRRTAGAVPEYKPVKGGDGAHFTCCGDKAPKAKQNCGQIKQNADNTCKRRNKRRSKCSAGIECPVNNLKDELAHLRVEEFEESINLPRIAVSSAIDLKGEGRRNTTDVHCETRTQNACEHASDTGIETGTFTCHREDHINTDVIIEIQTFDILQLLNIEEKLKIQFPNISLYIDKEKSSVMLCGTPDGVNAVEMALKMEISNLKYIHLNVSNMMITFLGGLDMDDFCKSYFHEKHINAKCIIDGQSVIILTTQEHAQMAEDQMKNILREVPFLIPQNSKRATTTPKWRNFIEEIKGTNSTLNGVLSEVFDGVGSCSEVVLVGFDAYVKRVFNMLEHFCNINAYTERHVPVTSLEVIEYLDSITNFSENPIFQNNLQVNKQETGYLISGHPDSVSAVEHYLKNLIVNVFVEKLDISSPGALKIAQKEEKRVHDICQDKNCLLKMGISINKSSLCLGQDLECIKLLSAGRIVYIYTGNILVHCVDAIVNSSNIYLKHIVGLAKAISDAAGPDVQRECDEHIRIWGELTAGDTVVTSAGRLPCKNIIHAVVPCWSEHMKAQRLDSLRKAVASCLEIGEREGYSSVAFPNIGAGMYGIPLGVYSDIVVEVIIHHCNKTKNVENKLKSFHIVDIDQKVSQAFKSAFENNYSFVQPISPIRTMTTKKGMKISIVAGNLEQDVSDVLVNIVDRSMCLNSGVVSKALLKQAGPEMQAMVTLQSQGKDVTDGQIVETDTFGCNLACKKVYHTVLPQVNSKHQTSQVVGKILKSCLAIAGTASFRSISVPVLGMWNLGYDVKSVAESMFSEAVAFSNASDVTTLQEVRFVLNSLKEQTMKVFDAEMDDYPNKSVTMKKRKSARISVALKNKQTAFRRSLGPSFDSGNPVTRSINGVLVEIKHGDIIHETSYAIVNIASETSGRANGITDSIMKAAGWVAEKKSNLLSQIANKPLVVTSGGALHCKHIIHVATPSNPQKLKACVAKVLRICEKRSVPYISFPAIGTGKMGLNPAVVADTMLGAIEQYSESCQKGSALCGVRIVILRKEMLHIFQESLLDWQQSTSLSSLDESPSSVMVTRPRDMNSRFAVHPAHLHIYGKSWQNVSEAAREVTDVIKGNLTCVIVELKDVTLRPKHYRELENMEIRLGVRITAAPTHLSVEGTKDDVSMAKLHILLLLQEAKENNIPVHWDDMGQERFAMVPLVSATPEYKDVADHFNKNGQSNYRIARIERIQNINLWQGYELQKKIITDEIKMDTERLLYHGTSHDVCNNISRNGFDRGYCGKNGWAFGKGTYFAIDPEYSANDLFSVPDATGLKMVFRARVVTGDYCVGVPSLNTRPSKPGQDPSCLSSPRPGTEVGSRESFVSSAFQDDDTRVLCTVQRDGQHRLA</sequence>
<comment type="subcellular location">
    <subcellularLocation>
        <location evidence="1">Nucleus</location>
    </subcellularLocation>
</comment>
<feature type="domain" description="Macro" evidence="10">
    <location>
        <begin position="524"/>
        <end position="712"/>
    </location>
</feature>
<protein>
    <recommendedName>
        <fullName evidence="7">Poly [ADP-ribose] polymerase</fullName>
        <shortName evidence="7">PARP</shortName>
        <ecNumber evidence="7">2.4.2.-</ecNumber>
    </recommendedName>
</protein>
<keyword evidence="11" id="KW-1185">Reference proteome</keyword>
<feature type="region of interest" description="Disordered" evidence="8">
    <location>
        <begin position="1392"/>
        <end position="1420"/>
    </location>
</feature>
<dbReference type="PANTHER" id="PTHR14453">
    <property type="entry name" value="PARP/ZINC FINGER CCCH TYPE DOMAIN CONTAINING PROTEIN"/>
    <property type="match status" value="1"/>
</dbReference>
<evidence type="ECO:0000313" key="11">
    <source>
        <dbReference type="Proteomes" id="UP001318040"/>
    </source>
</evidence>
<dbReference type="Gene3D" id="3.90.228.10">
    <property type="match status" value="1"/>
</dbReference>
<dbReference type="Pfam" id="PF01661">
    <property type="entry name" value="Macro"/>
    <property type="match status" value="3"/>
</dbReference>
<evidence type="ECO:0000313" key="12">
    <source>
        <dbReference type="RefSeq" id="XP_032801821.1"/>
    </source>
</evidence>
<dbReference type="GO" id="GO:0003714">
    <property type="term" value="F:transcription corepressor activity"/>
    <property type="evidence" value="ECO:0007669"/>
    <property type="project" value="TreeGrafter"/>
</dbReference>
<dbReference type="Pfam" id="PF00644">
    <property type="entry name" value="PARP"/>
    <property type="match status" value="1"/>
</dbReference>